<comment type="subcellular location">
    <subcellularLocation>
        <location evidence="4">Cytoplasm</location>
        <location evidence="4">Cytoskeleton</location>
        <location evidence="4">Cilium axoneme</location>
    </subcellularLocation>
</comment>
<dbReference type="PRINTS" id="PR00511">
    <property type="entry name" value="TEKTIN"/>
</dbReference>
<dbReference type="RefSeq" id="XP_019644126.1">
    <property type="nucleotide sequence ID" value="XM_019788567.1"/>
</dbReference>
<dbReference type="GO" id="GO:0036126">
    <property type="term" value="C:sperm flagellum"/>
    <property type="evidence" value="ECO:0007669"/>
    <property type="project" value="TreeGrafter"/>
</dbReference>
<sequence length="448" mass="51715">MSTGALLLSRERDPPKPVADYFKTQTTHADEIAAQAQASAGLATAGFRTSKYRPDEWHKSNYDKYYKAFADRDIAERLRHESKQLANTTEAITQRTQADVTKKLGERMHDITFWKSELNREIDDVIAETDLLLAQKKRLENALYATEIPYKISLDNLESRERRQGVDLVRDEPEVELVKEVEIIKSVQDLLRRTLEQTINQIRNNRDAKQNLEMDWSDKKEALEIDDKCARLNNQSTDIEYHPNTGQWQEFSSTPETWAQYSHDNIVRAEQERMASINLRALIDNVISDTSTDMHEQCNTVDTAMAKRLEELNDAKAKLENHLQKTLQEIASQEKNIAMLKQAIADKRPPMQVAQTRLHHRTARPNVELCRDPAAERLLTEVTEITESIEALQRKLENAEASLKDLMDTRMTLEKEIAVKSNSIFIDKEKVCQVRTRYPSMMKLTGYQ</sequence>
<keyword evidence="3 5" id="KW-0175">Coiled coil</keyword>
<dbReference type="GO" id="GO:0005634">
    <property type="term" value="C:nucleus"/>
    <property type="evidence" value="ECO:0007669"/>
    <property type="project" value="TreeGrafter"/>
</dbReference>
<protein>
    <recommendedName>
        <fullName evidence="4">Tektin</fullName>
    </recommendedName>
</protein>
<keyword evidence="6" id="KW-1185">Reference proteome</keyword>
<reference evidence="7" key="1">
    <citation type="submission" date="2025-08" db="UniProtKB">
        <authorList>
            <consortium name="RefSeq"/>
        </authorList>
    </citation>
    <scope>IDENTIFICATION</scope>
    <source>
        <tissue evidence="7">Gonad</tissue>
    </source>
</reference>
<dbReference type="GO" id="GO:0005930">
    <property type="term" value="C:axoneme"/>
    <property type="evidence" value="ECO:0007669"/>
    <property type="project" value="UniProtKB-SubCell"/>
</dbReference>
<dbReference type="PANTHER" id="PTHR19960:SF12">
    <property type="entry name" value="TEKTIN-4"/>
    <property type="match status" value="1"/>
</dbReference>
<feature type="coiled-coil region" evidence="5">
    <location>
        <begin position="305"/>
        <end position="343"/>
    </location>
</feature>
<dbReference type="InterPro" id="IPR048256">
    <property type="entry name" value="Tektin-like"/>
</dbReference>
<dbReference type="InterPro" id="IPR000435">
    <property type="entry name" value="Tektins"/>
</dbReference>
<name>A0A6P5AQ06_BRABE</name>
<evidence type="ECO:0000256" key="3">
    <source>
        <dbReference type="ARBA" id="ARBA00023054"/>
    </source>
</evidence>
<keyword evidence="4" id="KW-0969">Cilium</keyword>
<dbReference type="OrthoDB" id="5788000at2759"/>
<proteinExistence type="inferred from homology"/>
<keyword evidence="2" id="KW-0963">Cytoplasm</keyword>
<dbReference type="GO" id="GO:0060294">
    <property type="term" value="P:cilium movement involved in cell motility"/>
    <property type="evidence" value="ECO:0007669"/>
    <property type="project" value="UniProtKB-UniRule"/>
</dbReference>
<dbReference type="Proteomes" id="UP000515135">
    <property type="component" value="Unplaced"/>
</dbReference>
<keyword evidence="4" id="KW-0966">Cell projection</keyword>
<organism evidence="6 7">
    <name type="scientific">Branchiostoma belcheri</name>
    <name type="common">Amphioxus</name>
    <dbReference type="NCBI Taxonomy" id="7741"/>
    <lineage>
        <taxon>Eukaryota</taxon>
        <taxon>Metazoa</taxon>
        <taxon>Chordata</taxon>
        <taxon>Cephalochordata</taxon>
        <taxon>Leptocardii</taxon>
        <taxon>Amphioxiformes</taxon>
        <taxon>Branchiostomatidae</taxon>
        <taxon>Branchiostoma</taxon>
    </lineage>
</organism>
<evidence type="ECO:0000256" key="2">
    <source>
        <dbReference type="ARBA" id="ARBA00022490"/>
    </source>
</evidence>
<comment type="similarity">
    <text evidence="1 4">Belongs to the tektin family.</text>
</comment>
<evidence type="ECO:0000256" key="5">
    <source>
        <dbReference type="SAM" id="Coils"/>
    </source>
</evidence>
<evidence type="ECO:0000256" key="4">
    <source>
        <dbReference type="RuleBase" id="RU367040"/>
    </source>
</evidence>
<dbReference type="GO" id="GO:0015630">
    <property type="term" value="C:microtubule cytoskeleton"/>
    <property type="evidence" value="ECO:0007669"/>
    <property type="project" value="UniProtKB-UniRule"/>
</dbReference>
<dbReference type="GeneID" id="109485130"/>
<feature type="coiled-coil region" evidence="5">
    <location>
        <begin position="375"/>
        <end position="416"/>
    </location>
</feature>
<evidence type="ECO:0000256" key="1">
    <source>
        <dbReference type="ARBA" id="ARBA00007209"/>
    </source>
</evidence>
<evidence type="ECO:0000313" key="6">
    <source>
        <dbReference type="Proteomes" id="UP000515135"/>
    </source>
</evidence>
<evidence type="ECO:0000313" key="7">
    <source>
        <dbReference type="RefSeq" id="XP_019644126.1"/>
    </source>
</evidence>
<dbReference type="Pfam" id="PF03148">
    <property type="entry name" value="Tektin"/>
    <property type="match status" value="1"/>
</dbReference>
<gene>
    <name evidence="7" type="primary">LOC109485130</name>
</gene>
<dbReference type="GO" id="GO:0060271">
    <property type="term" value="P:cilium assembly"/>
    <property type="evidence" value="ECO:0007669"/>
    <property type="project" value="UniProtKB-UniRule"/>
</dbReference>
<dbReference type="KEGG" id="bbel:109485130"/>
<dbReference type="PANTHER" id="PTHR19960">
    <property type="entry name" value="TEKTIN"/>
    <property type="match status" value="1"/>
</dbReference>
<dbReference type="AlphaFoldDB" id="A0A6P5AQ06"/>
<keyword evidence="4" id="KW-0282">Flagellum</keyword>
<accession>A0A6P5AQ06</accession>